<evidence type="ECO:0000256" key="4">
    <source>
        <dbReference type="SAM" id="SignalP"/>
    </source>
</evidence>
<feature type="transmembrane region" description="Helical" evidence="3">
    <location>
        <begin position="329"/>
        <end position="346"/>
    </location>
</feature>
<protein>
    <submittedName>
        <fullName evidence="8">SpoIIE family protein phosphatase</fullName>
    </submittedName>
</protein>
<dbReference type="InterPro" id="IPR011623">
    <property type="entry name" value="7TMR_DISM_rcpt_extracell_dom1"/>
</dbReference>
<feature type="domain" description="7TM-DISM receptor extracellular" evidence="6">
    <location>
        <begin position="179"/>
        <end position="379"/>
    </location>
</feature>
<dbReference type="RefSeq" id="WP_169659372.1">
    <property type="nucleotide sequence ID" value="NZ_JABANE010000087.1"/>
</dbReference>
<dbReference type="EMBL" id="JABANE010000087">
    <property type="protein sequence ID" value="NME71150.1"/>
    <property type="molecule type" value="Genomic_DNA"/>
</dbReference>
<feature type="transmembrane region" description="Helical" evidence="3">
    <location>
        <begin position="297"/>
        <end position="317"/>
    </location>
</feature>
<evidence type="ECO:0000256" key="1">
    <source>
        <dbReference type="ARBA" id="ARBA00022801"/>
    </source>
</evidence>
<dbReference type="AlphaFoldDB" id="A0A7X9RYR2"/>
<proteinExistence type="predicted"/>
<keyword evidence="3" id="KW-0812">Transmembrane</keyword>
<accession>A0A7X9RYR2</accession>
<feature type="signal peptide" evidence="4">
    <location>
        <begin position="1"/>
        <end position="24"/>
    </location>
</feature>
<dbReference type="Pfam" id="PF07696">
    <property type="entry name" value="7TMR-DISMED2"/>
    <property type="match status" value="1"/>
</dbReference>
<dbReference type="InterPro" id="IPR052016">
    <property type="entry name" value="Bact_Sigma-Reg"/>
</dbReference>
<keyword evidence="1" id="KW-0378">Hydrolase</keyword>
<evidence type="ECO:0000256" key="2">
    <source>
        <dbReference type="SAM" id="Coils"/>
    </source>
</evidence>
<keyword evidence="3" id="KW-0472">Membrane</keyword>
<dbReference type="InterPro" id="IPR001932">
    <property type="entry name" value="PPM-type_phosphatase-like_dom"/>
</dbReference>
<dbReference type="Pfam" id="PF07228">
    <property type="entry name" value="SpoIIE"/>
    <property type="match status" value="1"/>
</dbReference>
<keyword evidence="9" id="KW-1185">Reference proteome</keyword>
<sequence length="709" mass="80802">MFLPTRFTCLLLIFLTLSGFSTYAESPTFENIGTKVMILEDPSHSMTEMDVISGNKDHLFKFYNQEIPNFQSTKSIYWVKFETEVLDPEHNYIEVGSAFLDTLHFYEVSKNGLLLKTVKTGDAYPFNSREIDMGNFVFRLTEPQQSSVYLKVSALQPLFFPLRAGTITDFIAFEHDFDFYQGIYFGFMLLMFFYNFFVWYSTRDNIYLVYVCYVLSITVFMAAVFGYMFEYLWPSTPIINEFVVISSAFTQITAVIFTRKFIQGDTLPPIIKKGFTLYIIWGFVIIASIILDFKVEALMMSQVGLLTLGFLLLVASLISYRRGYRPAKYYLIAWGALNAGFIAAILESVNVLEVSMYLNPMQIGSGIEVLFLSFALGDKLKTLKEEKERAQLDVMDALQKNETLIKEQNVMLEDRVNQRTHELSEANSELTALTEELSTTLETVKMQSNIIEKAHENTKASINYAKRIQDAMLPNTGQLKKVLKDLFIFYKPRDIVSGDFYWSHEEDDILYLAACDCTGHGVPGGFLSMLGNEVLTEIVSLEGISDPKDILLEADKKVSEILKQKMNANMDGMDVSLVRIDKKKGELTFAGAKNPLVYVKDGEVVKVKGDTFSIGGNYKRTTPQFTSHTIPTADTKFYLFSDGYQDQTGGEENKKFMVRKFRELLRDTSLGATMEDQKSRITTTLDRWMSQEDHFTAQVDDILVVGFEV</sequence>
<feature type="domain" description="PPM-type phosphatase" evidence="5">
    <location>
        <begin position="510"/>
        <end position="705"/>
    </location>
</feature>
<name>A0A7X9RYR2_9BACT</name>
<evidence type="ECO:0000259" key="6">
    <source>
        <dbReference type="Pfam" id="PF07695"/>
    </source>
</evidence>
<dbReference type="InterPro" id="IPR011622">
    <property type="entry name" value="7TMR_DISM_rcpt_extracell_dom2"/>
</dbReference>
<evidence type="ECO:0000256" key="3">
    <source>
        <dbReference type="SAM" id="Phobius"/>
    </source>
</evidence>
<gene>
    <name evidence="8" type="ORF">HHU12_24495</name>
</gene>
<dbReference type="PANTHER" id="PTHR43156:SF9">
    <property type="entry name" value="HAMP DOMAIN-CONTAINING PROTEIN"/>
    <property type="match status" value="1"/>
</dbReference>
<keyword evidence="4" id="KW-0732">Signal</keyword>
<dbReference type="Gene3D" id="3.60.40.10">
    <property type="entry name" value="PPM-type phosphatase domain"/>
    <property type="match status" value="1"/>
</dbReference>
<dbReference type="Gene3D" id="2.60.40.2380">
    <property type="match status" value="1"/>
</dbReference>
<feature type="coiled-coil region" evidence="2">
    <location>
        <begin position="380"/>
        <end position="443"/>
    </location>
</feature>
<comment type="caution">
    <text evidence="8">The sequence shown here is derived from an EMBL/GenBank/DDBJ whole genome shotgun (WGS) entry which is preliminary data.</text>
</comment>
<reference evidence="8 9" key="1">
    <citation type="submission" date="2020-04" db="EMBL/GenBank/DDBJ databases">
        <title>Flammeovirga sp. SR4, a novel species isolated from seawater.</title>
        <authorList>
            <person name="Wang X."/>
        </authorList>
    </citation>
    <scope>NUCLEOTIDE SEQUENCE [LARGE SCALE GENOMIC DNA]</scope>
    <source>
        <strain evidence="8 9">ATCC 23126</strain>
    </source>
</reference>
<evidence type="ECO:0000259" key="7">
    <source>
        <dbReference type="Pfam" id="PF07696"/>
    </source>
</evidence>
<feature type="transmembrane region" description="Helical" evidence="3">
    <location>
        <begin position="241"/>
        <end position="262"/>
    </location>
</feature>
<organism evidence="8 9">
    <name type="scientific">Flammeovirga aprica JL-4</name>
    <dbReference type="NCBI Taxonomy" id="694437"/>
    <lineage>
        <taxon>Bacteria</taxon>
        <taxon>Pseudomonadati</taxon>
        <taxon>Bacteroidota</taxon>
        <taxon>Cytophagia</taxon>
        <taxon>Cytophagales</taxon>
        <taxon>Flammeovirgaceae</taxon>
        <taxon>Flammeovirga</taxon>
    </lineage>
</organism>
<evidence type="ECO:0000259" key="5">
    <source>
        <dbReference type="Pfam" id="PF07228"/>
    </source>
</evidence>
<keyword evidence="3" id="KW-1133">Transmembrane helix</keyword>
<feature type="chain" id="PRO_5031064548" evidence="4">
    <location>
        <begin position="25"/>
        <end position="709"/>
    </location>
</feature>
<feature type="transmembrane region" description="Helical" evidence="3">
    <location>
        <begin position="179"/>
        <end position="200"/>
    </location>
</feature>
<dbReference type="Proteomes" id="UP000576082">
    <property type="component" value="Unassembled WGS sequence"/>
</dbReference>
<feature type="domain" description="7TM-DISM receptor extracellular" evidence="7">
    <location>
        <begin position="34"/>
        <end position="163"/>
    </location>
</feature>
<dbReference type="GO" id="GO:0016791">
    <property type="term" value="F:phosphatase activity"/>
    <property type="evidence" value="ECO:0007669"/>
    <property type="project" value="TreeGrafter"/>
</dbReference>
<feature type="transmembrane region" description="Helical" evidence="3">
    <location>
        <begin position="207"/>
        <end position="229"/>
    </location>
</feature>
<keyword evidence="2" id="KW-0175">Coiled coil</keyword>
<evidence type="ECO:0000313" key="9">
    <source>
        <dbReference type="Proteomes" id="UP000576082"/>
    </source>
</evidence>
<feature type="transmembrane region" description="Helical" evidence="3">
    <location>
        <begin position="274"/>
        <end position="291"/>
    </location>
</feature>
<dbReference type="Pfam" id="PF07695">
    <property type="entry name" value="7TMR-DISM_7TM"/>
    <property type="match status" value="1"/>
</dbReference>
<dbReference type="PANTHER" id="PTHR43156">
    <property type="entry name" value="STAGE II SPORULATION PROTEIN E-RELATED"/>
    <property type="match status" value="1"/>
</dbReference>
<dbReference type="InterPro" id="IPR036457">
    <property type="entry name" value="PPM-type-like_dom_sf"/>
</dbReference>
<evidence type="ECO:0000313" key="8">
    <source>
        <dbReference type="EMBL" id="NME71150.1"/>
    </source>
</evidence>